<comment type="caution">
    <text evidence="1">The sequence shown here is derived from an EMBL/GenBank/DDBJ whole genome shotgun (WGS) entry which is preliminary data.</text>
</comment>
<organism evidence="1">
    <name type="scientific">Serratia marcescens</name>
    <dbReference type="NCBI Taxonomy" id="615"/>
    <lineage>
        <taxon>Bacteria</taxon>
        <taxon>Pseudomonadati</taxon>
        <taxon>Pseudomonadota</taxon>
        <taxon>Gammaproteobacteria</taxon>
        <taxon>Enterobacterales</taxon>
        <taxon>Yersiniaceae</taxon>
        <taxon>Serratia</taxon>
    </lineage>
</organism>
<evidence type="ECO:0000313" key="1">
    <source>
        <dbReference type="EMBL" id="MBO2007298.1"/>
    </source>
</evidence>
<dbReference type="AlphaFoldDB" id="A0A939NLQ1"/>
<sequence>MAALTFPMLLWLFDWLGGRAAPAWRRAWRSRARRADWRAGGAPAAALAIPCWLLPPYEHRANSAGLFVERVTFFAHDVMLIIGTTGQKANFYRAPAQGADAARLVSVCSPLPSTG</sequence>
<reference evidence="1" key="1">
    <citation type="submission" date="2021-03" db="EMBL/GenBank/DDBJ databases">
        <title>Molecular epidemiology and mechanisms of colistin and carbapenem resistance in Enterobacteriaceae from clinical isolates, the environment and porcine samples in Pretoria, South Africa.</title>
        <authorList>
            <person name="Bogoshi D."/>
            <person name="Mbelle N.M."/>
            <person name="Naidoo V."/>
            <person name="Osei Sekyere J."/>
        </authorList>
    </citation>
    <scope>NUCLEOTIDE SEQUENCE</scope>
    <source>
        <strain evidence="1">C080</strain>
    </source>
</reference>
<gene>
    <name evidence="1" type="ORF">J4732_19875</name>
</gene>
<dbReference type="EMBL" id="JAGETR010000168">
    <property type="protein sequence ID" value="MBO2007298.1"/>
    <property type="molecule type" value="Genomic_DNA"/>
</dbReference>
<name>A0A939NLQ1_SERMA</name>
<proteinExistence type="predicted"/>
<accession>A0A939NLQ1</accession>
<protein>
    <submittedName>
        <fullName evidence="1">Uncharacterized protein</fullName>
    </submittedName>
</protein>